<keyword evidence="3" id="KW-0479">Metal-binding</keyword>
<accession>F1KQD1</accession>
<dbReference type="PROSITE" id="PS50081">
    <property type="entry name" value="ZF_DAG_PE_2"/>
    <property type="match status" value="1"/>
</dbReference>
<keyword evidence="2" id="KW-0597">Phosphoprotein</keyword>
<proteinExistence type="evidence at transcript level"/>
<feature type="domain" description="Myotubularin phosphatase" evidence="9">
    <location>
        <begin position="1112"/>
        <end position="1625"/>
    </location>
</feature>
<dbReference type="InterPro" id="IPR030564">
    <property type="entry name" value="Myotubularin"/>
</dbReference>
<feature type="region of interest" description="Disordered" evidence="5">
    <location>
        <begin position="1837"/>
        <end position="1863"/>
    </location>
</feature>
<dbReference type="SMART" id="SM00801">
    <property type="entry name" value="dDENN"/>
    <property type="match status" value="1"/>
</dbReference>
<dbReference type="Pfam" id="PF12335">
    <property type="entry name" value="SBF2"/>
    <property type="match status" value="1"/>
</dbReference>
<dbReference type="GO" id="GO:0005085">
    <property type="term" value="F:guanyl-nucleotide exchange factor activity"/>
    <property type="evidence" value="ECO:0007669"/>
    <property type="project" value="TreeGrafter"/>
</dbReference>
<dbReference type="PROSITE" id="PS50003">
    <property type="entry name" value="PH_DOMAIN"/>
    <property type="match status" value="1"/>
</dbReference>
<dbReference type="InterPro" id="IPR005112">
    <property type="entry name" value="dDENN_dom"/>
</dbReference>
<dbReference type="PANTHER" id="PTHR10807:SF109">
    <property type="entry name" value="SET DOMAIN BINDING FACTOR, ISOFORM A"/>
    <property type="match status" value="1"/>
</dbReference>
<reference evidence="10" key="1">
    <citation type="journal article" date="2011" name="Genome Res.">
        <title>Deep small RNA sequencing from the nematode Ascaris reveals conservation, functional diversification, and novel developmental profiles.</title>
        <authorList>
            <person name="Wang J."/>
            <person name="Czech B."/>
            <person name="Crunk A."/>
            <person name="Wallace A."/>
            <person name="Mitreva M."/>
            <person name="Hannon G.J."/>
            <person name="Davis R.E."/>
        </authorList>
    </citation>
    <scope>NUCLEOTIDE SEQUENCE</scope>
</reference>
<dbReference type="PANTHER" id="PTHR10807">
    <property type="entry name" value="MYOTUBULARIN-RELATED"/>
    <property type="match status" value="1"/>
</dbReference>
<dbReference type="PROSITE" id="PS50211">
    <property type="entry name" value="DENN"/>
    <property type="match status" value="1"/>
</dbReference>
<evidence type="ECO:0000259" key="9">
    <source>
        <dbReference type="PROSITE" id="PS51339"/>
    </source>
</evidence>
<dbReference type="SMART" id="SM00800">
    <property type="entry name" value="uDENN"/>
    <property type="match status" value="1"/>
</dbReference>
<keyword evidence="4" id="KW-0862">Zinc</keyword>
<name>F1KQD1_ASCSU</name>
<feature type="non-terminal residue" evidence="10">
    <location>
        <position position="1975"/>
    </location>
</feature>
<dbReference type="Pfam" id="PF03456">
    <property type="entry name" value="uDENN"/>
    <property type="match status" value="1"/>
</dbReference>
<dbReference type="CDD" id="cd13208">
    <property type="entry name" value="PH-GRAM_MTMR5_MTMR13"/>
    <property type="match status" value="1"/>
</dbReference>
<dbReference type="InterPro" id="IPR029021">
    <property type="entry name" value="Prot-tyrosine_phosphatase-like"/>
</dbReference>
<dbReference type="Pfam" id="PF00169">
    <property type="entry name" value="PH"/>
    <property type="match status" value="1"/>
</dbReference>
<dbReference type="Pfam" id="PF02141">
    <property type="entry name" value="DENN"/>
    <property type="match status" value="1"/>
</dbReference>
<dbReference type="Gene3D" id="3.40.50.11500">
    <property type="match status" value="1"/>
</dbReference>
<dbReference type="InterPro" id="IPR046349">
    <property type="entry name" value="C1-like_sf"/>
</dbReference>
<feature type="domain" description="Phorbol-ester/DAG-type" evidence="7">
    <location>
        <begin position="1779"/>
        <end position="1830"/>
    </location>
</feature>
<dbReference type="Gene3D" id="2.30.29.30">
    <property type="entry name" value="Pleckstrin-homology domain (PH domain)/Phosphotyrosine-binding domain (PTB)"/>
    <property type="match status" value="1"/>
</dbReference>
<dbReference type="SMART" id="SM00233">
    <property type="entry name" value="PH"/>
    <property type="match status" value="1"/>
</dbReference>
<dbReference type="SUPFAM" id="SSF57889">
    <property type="entry name" value="Cysteine-rich domain"/>
    <property type="match status" value="1"/>
</dbReference>
<dbReference type="SUPFAM" id="SSF52799">
    <property type="entry name" value="(Phosphotyrosine protein) phosphatases II"/>
    <property type="match status" value="1"/>
</dbReference>
<dbReference type="InterPro" id="IPR037516">
    <property type="entry name" value="Tripartite_DENN"/>
</dbReference>
<dbReference type="GO" id="GO:0016020">
    <property type="term" value="C:membrane"/>
    <property type="evidence" value="ECO:0007669"/>
    <property type="project" value="TreeGrafter"/>
</dbReference>
<dbReference type="InterPro" id="IPR005113">
    <property type="entry name" value="uDENN_dom"/>
</dbReference>
<dbReference type="FunFam" id="2.30.29.30:FF:000286">
    <property type="entry name" value="PH-protein kinase domain containing protein"/>
    <property type="match status" value="1"/>
</dbReference>
<dbReference type="CDD" id="cd00029">
    <property type="entry name" value="C1"/>
    <property type="match status" value="1"/>
</dbReference>
<dbReference type="GO" id="GO:0046872">
    <property type="term" value="F:metal ion binding"/>
    <property type="evidence" value="ECO:0007669"/>
    <property type="project" value="UniProtKB-KW"/>
</dbReference>
<evidence type="ECO:0000256" key="2">
    <source>
        <dbReference type="ARBA" id="ARBA00022553"/>
    </source>
</evidence>
<dbReference type="InterPro" id="IPR010569">
    <property type="entry name" value="Myotubularin-like_Pase_dom"/>
</dbReference>
<dbReference type="Pfam" id="PF00130">
    <property type="entry name" value="C1_1"/>
    <property type="match status" value="1"/>
</dbReference>
<dbReference type="SMART" id="SM00799">
    <property type="entry name" value="DENN"/>
    <property type="match status" value="1"/>
</dbReference>
<evidence type="ECO:0000256" key="3">
    <source>
        <dbReference type="ARBA" id="ARBA00022723"/>
    </source>
</evidence>
<comment type="similarity">
    <text evidence="1">Belongs to the protein-tyrosine phosphatase family. Non-receptor class myotubularin subfamily.</text>
</comment>
<feature type="domain" description="UDENN" evidence="8">
    <location>
        <begin position="12"/>
        <end position="423"/>
    </location>
</feature>
<dbReference type="SUPFAM" id="SSF50729">
    <property type="entry name" value="PH domain-like"/>
    <property type="match status" value="2"/>
</dbReference>
<dbReference type="InterPro" id="IPR011993">
    <property type="entry name" value="PH-like_dom_sf"/>
</dbReference>
<dbReference type="Pfam" id="PF02893">
    <property type="entry name" value="GRAM"/>
    <property type="match status" value="1"/>
</dbReference>
<dbReference type="Pfam" id="PF06602">
    <property type="entry name" value="Myotub-related"/>
    <property type="match status" value="1"/>
</dbReference>
<evidence type="ECO:0000259" key="6">
    <source>
        <dbReference type="PROSITE" id="PS50003"/>
    </source>
</evidence>
<evidence type="ECO:0000313" key="10">
    <source>
        <dbReference type="EMBL" id="ADY40085.1"/>
    </source>
</evidence>
<evidence type="ECO:0000256" key="1">
    <source>
        <dbReference type="ARBA" id="ARBA00007471"/>
    </source>
</evidence>
<dbReference type="PROSITE" id="PS00479">
    <property type="entry name" value="ZF_DAG_PE_1"/>
    <property type="match status" value="1"/>
</dbReference>
<dbReference type="InterPro" id="IPR001849">
    <property type="entry name" value="PH_domain"/>
</dbReference>
<dbReference type="Gene3D" id="3.30.60.20">
    <property type="match status" value="1"/>
</dbReference>
<dbReference type="EMBL" id="JI164171">
    <property type="protein sequence ID" value="ADY40085.1"/>
    <property type="molecule type" value="mRNA"/>
</dbReference>
<feature type="domain" description="PH" evidence="6">
    <location>
        <begin position="1876"/>
        <end position="1974"/>
    </location>
</feature>
<sequence>MDDNGGAIRLADYIVVIAFDESQIRHGNSVGNIVQRLPQHDWPDISLSPNLEVFSQPQGWSLSAEVKPATFFVNTLTDILGSRQYAYCLQVQEPCGSIIEDVDDVTLSGATLYKPKVIVILSRFPFFELFRNCLNRFHVALLDSECNAEAMTATLLSSTKLAIGAPPVSFNFASERLCVRAPLSRTVPVTSDKVALFMQQLGTIQNVLSLLSAILTDRKVLFRSSSMTRLADSCYAICALLYPFEYPHTFVPVLPEQLIEYLESPTPYIMGLLHSVRNLNVELDTTIVVDLDIGAVYIPPTVTLPLIPEPFAQRFICSLQMVLNPSLSNADDAWKMGQPPHPSCEVQDKRIRACFIRFFADILGGYRCCLEVVRLHTPPLIVFHKSAFLGLRGFSSCPLIRTFLDSLLFQSFICERGLPYRICDLFDDLVSHSNDHINGDQSKTSIMDSIANIAEKLRDNEHQDSSFSMTPLLTNKRFLMSNVPTKLPLFDEKLVARFIEENRKYRCNTPHCTLRPRKVPTGNWFCMKEERLGAVSRRLQVLSSCLHYIFDLKLSDARKMLCAVELSMRSVNARVALCQLLWLNLNPVNRATLLPQQFELVIRLINCALNQESKEDEHGIAYAMLYLSNIYCRRLTAGVHQFAYTCIQEHPVWENEQFWEAAFFHDVHRQLRRLYMPIKEDLDCPFSVQENATDTWNLMEEPSGMDLVSERLANVSRYDEGELRMRAAEEHSIIFGQAKHYINLMVYLRIPLDVSKLRRVNVRELERRSDRNGRRREVFDDETVVSESESDVESGFIESDDGDLGNATVKWIRRLIDRICSAAGLEHAQIERLCDEIPGFVALHIDNLEQVYTESKRLSPMHKPKLLQPALLLPSEHVLLGGMRVFLLNDGRSLGNVCGDSPQSLLPAEGAIFLTNYRLVFKGQPCDPFLCEQVVIRTVTIMSITKEKQIADQSIQNSSQLEGIPTRVAHQLHDAFQIRSANAQLMKVAFDEEVSSEKAEEFLQTLASLRWPPTLPHTLFAYSAASSILSSTFARTSTKHKYGTIRELKKTLIRNPLKDKKRARTPLKALAYPNGHETMPVALSAGASPTTSRSSHASDYLDLSDVTDLATSQLHHHYMVDYERLGLTHRTFRLSNVNSKYELSKSYPSVVVVPSSVADESFAKIGKGFKHGRFPVVTWKSEDDALLIRGAGLASQTVVARIKKQANLLGNVDTQGSGFVGSRVSLNSRDFNAPNSVEMQERYMSTFVALSPHATSVDGRSLLSESMESLLSLDSMVTFDGISLASATPDIYRKTQTSDFTRHATNFVRSSGGKTTMRPMNNGRSVIYGDYVMNQARRAATFLPPSQASRPLLSLTRNSLYVFGDRNQAKVLKLDKGCEFIPVSYPSAHNVKIAFKKFLRAVCPSWAPSEEHSISFYKQLDDSNWLQMISSLLHLSNAVADLIDLQHSSVCICIEDGWDATSQIMALSQLLLDPYYRTIDGFRVLIEKEWLAFGHRFSHRANHSIVSQNSGIAPMFLMFLDAVHQICEQCPSAFEFNDFFLRFLAYHSSSACFRTFVLDSECERIAFDTLCVSACDPRSASIWTYINEKRHGSPIFNNFSYTPDLHGVLRPQASIASLTLWSLFSEDHLAHGSPYDIEVADVEEQEREDEQFESLSEMRPTGALTRRVLDANYREPHLLLLDGFSISLDNYTRIRTLLPGEDDKANEPWTSVMAVIDARSAPSVSFTLDDKESSLLNGWRRHVQRAVHKKETVKLLLRGMTHQSSNPRMRESIAGSSTGHHFVSQHVTAGDMCAVCHQNVPGVVVRMVHRCTGCGMICHEKCSPLVSSTCPASIEEKRRSLTPMPEPSVTASKRASADTTADSKTLTMSVSRPYTNATHCGFLMKKGATFKMWKPRWFVLDASRHQLRYYESETDVNCRGVIELADIKGVDISSSHALRKPLIEIRTVRRVYSLLAETKNDADMWMEKILAALRD</sequence>
<dbReference type="InterPro" id="IPR001194">
    <property type="entry name" value="cDENN_dom"/>
</dbReference>
<dbReference type="GO" id="GO:0005737">
    <property type="term" value="C:cytoplasm"/>
    <property type="evidence" value="ECO:0007669"/>
    <property type="project" value="TreeGrafter"/>
</dbReference>
<dbReference type="InterPro" id="IPR043153">
    <property type="entry name" value="DENN_C"/>
</dbReference>
<dbReference type="Gene3D" id="3.30.450.200">
    <property type="match status" value="1"/>
</dbReference>
<evidence type="ECO:0000256" key="5">
    <source>
        <dbReference type="SAM" id="MobiDB-lite"/>
    </source>
</evidence>
<organism evidence="10">
    <name type="scientific">Ascaris suum</name>
    <name type="common">Pig roundworm</name>
    <name type="synonym">Ascaris lumbricoides</name>
    <dbReference type="NCBI Taxonomy" id="6253"/>
    <lineage>
        <taxon>Eukaryota</taxon>
        <taxon>Metazoa</taxon>
        <taxon>Ecdysozoa</taxon>
        <taxon>Nematoda</taxon>
        <taxon>Chromadorea</taxon>
        <taxon>Rhabditida</taxon>
        <taxon>Spirurina</taxon>
        <taxon>Ascaridomorpha</taxon>
        <taxon>Ascaridoidea</taxon>
        <taxon>Ascarididae</taxon>
        <taxon>Ascaris</taxon>
    </lineage>
</organism>
<dbReference type="InterPro" id="IPR022096">
    <property type="entry name" value="SBF1/SBF2"/>
</dbReference>
<evidence type="ECO:0000259" key="8">
    <source>
        <dbReference type="PROSITE" id="PS50211"/>
    </source>
</evidence>
<protein>
    <submittedName>
        <fullName evidence="10">Myotubularin-related protein 5</fullName>
    </submittedName>
</protein>
<dbReference type="PROSITE" id="PS51339">
    <property type="entry name" value="PPASE_MYOTUBULARIN"/>
    <property type="match status" value="1"/>
</dbReference>
<dbReference type="InterPro" id="IPR004182">
    <property type="entry name" value="GRAM"/>
</dbReference>
<dbReference type="InterPro" id="IPR002219">
    <property type="entry name" value="PKC_DAG/PE"/>
</dbReference>
<evidence type="ECO:0000259" key="7">
    <source>
        <dbReference type="PROSITE" id="PS50081"/>
    </source>
</evidence>
<dbReference type="SMART" id="SM00568">
    <property type="entry name" value="GRAM"/>
    <property type="match status" value="1"/>
</dbReference>
<feature type="compositionally biased region" description="Polar residues" evidence="5">
    <location>
        <begin position="1849"/>
        <end position="1863"/>
    </location>
</feature>
<evidence type="ECO:0000256" key="4">
    <source>
        <dbReference type="ARBA" id="ARBA00022833"/>
    </source>
</evidence>